<dbReference type="RefSeq" id="WP_376851850.1">
    <property type="nucleotide sequence ID" value="NZ_JBHSMF010000009.1"/>
</dbReference>
<dbReference type="Proteomes" id="UP001596037">
    <property type="component" value="Unassembled WGS sequence"/>
</dbReference>
<proteinExistence type="predicted"/>
<reference evidence="2" key="1">
    <citation type="journal article" date="2019" name="Int. J. Syst. Evol. Microbiol.">
        <title>The Global Catalogue of Microorganisms (GCM) 10K type strain sequencing project: providing services to taxonomists for standard genome sequencing and annotation.</title>
        <authorList>
            <consortium name="The Broad Institute Genomics Platform"/>
            <consortium name="The Broad Institute Genome Sequencing Center for Infectious Disease"/>
            <person name="Wu L."/>
            <person name="Ma J."/>
        </authorList>
    </citation>
    <scope>NUCLEOTIDE SEQUENCE [LARGE SCALE GENOMIC DNA]</scope>
    <source>
        <strain evidence="2">CCUG 57401</strain>
    </source>
</reference>
<sequence>MALRVAYQEALGTGLTAAETTDQNARIEMRFLMAEIRKILR</sequence>
<organism evidence="1 2">
    <name type="scientific">Caenimonas terrae</name>
    <dbReference type="NCBI Taxonomy" id="696074"/>
    <lineage>
        <taxon>Bacteria</taxon>
        <taxon>Pseudomonadati</taxon>
        <taxon>Pseudomonadota</taxon>
        <taxon>Betaproteobacteria</taxon>
        <taxon>Burkholderiales</taxon>
        <taxon>Comamonadaceae</taxon>
        <taxon>Caenimonas</taxon>
    </lineage>
</organism>
<gene>
    <name evidence="1" type="ORF">ACFPOE_18965</name>
</gene>
<evidence type="ECO:0000313" key="2">
    <source>
        <dbReference type="Proteomes" id="UP001596037"/>
    </source>
</evidence>
<name>A0ABW0NHV7_9BURK</name>
<evidence type="ECO:0000313" key="1">
    <source>
        <dbReference type="EMBL" id="MFC5499632.1"/>
    </source>
</evidence>
<accession>A0ABW0NHV7</accession>
<comment type="caution">
    <text evidence="1">The sequence shown here is derived from an EMBL/GenBank/DDBJ whole genome shotgun (WGS) entry which is preliminary data.</text>
</comment>
<keyword evidence="2" id="KW-1185">Reference proteome</keyword>
<protein>
    <submittedName>
        <fullName evidence="1">Uncharacterized protein</fullName>
    </submittedName>
</protein>
<dbReference type="EMBL" id="JBHSMF010000009">
    <property type="protein sequence ID" value="MFC5499632.1"/>
    <property type="molecule type" value="Genomic_DNA"/>
</dbReference>